<evidence type="ECO:0000256" key="7">
    <source>
        <dbReference type="SAM" id="MobiDB-lite"/>
    </source>
</evidence>
<dbReference type="FunFam" id="1.20.5.1180:FF:000001">
    <property type="entry name" value="Truncated geminin"/>
    <property type="match status" value="1"/>
</dbReference>
<evidence type="ECO:0000256" key="4">
    <source>
        <dbReference type="ARBA" id="ARBA00023242"/>
    </source>
</evidence>
<evidence type="ECO:0000256" key="2">
    <source>
        <dbReference type="ARBA" id="ARBA00007979"/>
    </source>
</evidence>
<comment type="subcellular location">
    <subcellularLocation>
        <location evidence="1">Nucleus</location>
    </subcellularLocation>
</comment>
<sequence length="299" mass="34012">MAEKRRCLEELAPESRDQTRSRYLSLWRARFSVHISALYRKSSVLKRSSSKVATFCTKITEEMSSVRKMKQVENPRENLKNFFTAQTSVASSGRRTLQVLQPSAVNKPLGKMIETGKAVPKRKLWSADQVKGSKRVKAEVAVKNADPENENQTEGISQEAYELMVKETPTSSYWKELAEERRKALFNVLQENEKLHKEIEAKDEQIAKLQSENDELQELAQHVQHMADMIERLTGKSPDNLEELREIAFDAEDENEDPECKNADSGSDLEDEETNTEDAENTTVVTETEDNTAPDDASK</sequence>
<comment type="similarity">
    <text evidence="2">Belongs to the geminin family.</text>
</comment>
<evidence type="ECO:0000256" key="1">
    <source>
        <dbReference type="ARBA" id="ARBA00004123"/>
    </source>
</evidence>
<keyword evidence="4" id="KW-0539">Nucleus</keyword>
<comment type="caution">
    <text evidence="8">The sequence shown here is derived from an EMBL/GenBank/DDBJ whole genome shotgun (WGS) entry which is preliminary data.</text>
</comment>
<dbReference type="GO" id="GO:0008156">
    <property type="term" value="P:negative regulation of DNA replication"/>
    <property type="evidence" value="ECO:0007669"/>
    <property type="project" value="TreeGrafter"/>
</dbReference>
<gene>
    <name evidence="8" type="ORF">PHYPO_G00133590</name>
</gene>
<protein>
    <recommendedName>
        <fullName evidence="10">Geminin</fullName>
    </recommendedName>
</protein>
<evidence type="ECO:0008006" key="10">
    <source>
        <dbReference type="Google" id="ProtNLM"/>
    </source>
</evidence>
<dbReference type="PANTHER" id="PTHR13372">
    <property type="entry name" value="GEMININ"/>
    <property type="match status" value="1"/>
</dbReference>
<keyword evidence="5" id="KW-0131">Cell cycle</keyword>
<reference evidence="8 9" key="1">
    <citation type="submission" date="2019-06" db="EMBL/GenBank/DDBJ databases">
        <title>A chromosome-scale genome assembly of the striped catfish, Pangasianodon hypophthalmus.</title>
        <authorList>
            <person name="Wen M."/>
            <person name="Zahm M."/>
            <person name="Roques C."/>
            <person name="Cabau C."/>
            <person name="Klopp C."/>
            <person name="Donnadieu C."/>
            <person name="Jouanno E."/>
            <person name="Avarre J.-C."/>
            <person name="Campet M."/>
            <person name="Ha T.T.T."/>
            <person name="Dugue R."/>
            <person name="Lampietro C."/>
            <person name="Louis A."/>
            <person name="Herpin A."/>
            <person name="Echchiki A."/>
            <person name="Berthelot C."/>
            <person name="Parey E."/>
            <person name="Roest-Crollius H."/>
            <person name="Braasch I."/>
            <person name="Postlethwait J."/>
            <person name="Bobe J."/>
            <person name="Montfort J."/>
            <person name="Bouchez O."/>
            <person name="Begum T."/>
            <person name="Schartl M."/>
            <person name="Guiguen Y."/>
        </authorList>
    </citation>
    <scope>NUCLEOTIDE SEQUENCE [LARGE SCALE GENOMIC DNA]</scope>
    <source>
        <strain evidence="8 9">Indonesia</strain>
        <tissue evidence="8">Blood</tissue>
    </source>
</reference>
<feature type="region of interest" description="Disordered" evidence="7">
    <location>
        <begin position="249"/>
        <end position="299"/>
    </location>
</feature>
<evidence type="ECO:0000313" key="9">
    <source>
        <dbReference type="Proteomes" id="UP000327468"/>
    </source>
</evidence>
<name>A0A5N5KKE3_PANHP</name>
<dbReference type="EMBL" id="VFJC01000024">
    <property type="protein sequence ID" value="KAB5530807.1"/>
    <property type="molecule type" value="Genomic_DNA"/>
</dbReference>
<dbReference type="GO" id="GO:0005634">
    <property type="term" value="C:nucleus"/>
    <property type="evidence" value="ECO:0007669"/>
    <property type="project" value="UniProtKB-SubCell"/>
</dbReference>
<evidence type="ECO:0000256" key="6">
    <source>
        <dbReference type="SAM" id="Coils"/>
    </source>
</evidence>
<evidence type="ECO:0000256" key="5">
    <source>
        <dbReference type="ARBA" id="ARBA00023306"/>
    </source>
</evidence>
<organism evidence="8 9">
    <name type="scientific">Pangasianodon hypophthalmus</name>
    <name type="common">Striped catfish</name>
    <name type="synonym">Helicophagus hypophthalmus</name>
    <dbReference type="NCBI Taxonomy" id="310915"/>
    <lineage>
        <taxon>Eukaryota</taxon>
        <taxon>Metazoa</taxon>
        <taxon>Chordata</taxon>
        <taxon>Craniata</taxon>
        <taxon>Vertebrata</taxon>
        <taxon>Euteleostomi</taxon>
        <taxon>Actinopterygii</taxon>
        <taxon>Neopterygii</taxon>
        <taxon>Teleostei</taxon>
        <taxon>Ostariophysi</taxon>
        <taxon>Siluriformes</taxon>
        <taxon>Pangasiidae</taxon>
        <taxon>Pangasianodon</taxon>
    </lineage>
</organism>
<dbReference type="InterPro" id="IPR022786">
    <property type="entry name" value="Geminin/Multicilin"/>
</dbReference>
<evidence type="ECO:0000313" key="8">
    <source>
        <dbReference type="EMBL" id="KAB5530807.1"/>
    </source>
</evidence>
<dbReference type="Gene3D" id="1.20.5.1180">
    <property type="entry name" value="Geminin coiled-coil domain"/>
    <property type="match status" value="1"/>
</dbReference>
<dbReference type="Proteomes" id="UP000327468">
    <property type="component" value="Chromosome 23"/>
</dbReference>
<dbReference type="SUPFAM" id="SSF111469">
    <property type="entry name" value="Geminin coiled-coil domain"/>
    <property type="match status" value="1"/>
</dbReference>
<dbReference type="GO" id="GO:0045786">
    <property type="term" value="P:negative regulation of cell cycle"/>
    <property type="evidence" value="ECO:0007669"/>
    <property type="project" value="TreeGrafter"/>
</dbReference>
<feature type="compositionally biased region" description="Acidic residues" evidence="7">
    <location>
        <begin position="267"/>
        <end position="280"/>
    </location>
</feature>
<accession>A0A5N5KKE3</accession>
<proteinExistence type="inferred from homology"/>
<dbReference type="CDD" id="cd22589">
    <property type="entry name" value="geminin_CC"/>
    <property type="match status" value="1"/>
</dbReference>
<keyword evidence="3 6" id="KW-0175">Coiled coil</keyword>
<dbReference type="AlphaFoldDB" id="A0A5N5KKE3"/>
<dbReference type="Pfam" id="PF07412">
    <property type="entry name" value="Geminin"/>
    <property type="match status" value="1"/>
</dbReference>
<dbReference type="PANTHER" id="PTHR13372:SF4">
    <property type="entry name" value="GEMININ"/>
    <property type="match status" value="1"/>
</dbReference>
<feature type="coiled-coil region" evidence="6">
    <location>
        <begin position="192"/>
        <end position="226"/>
    </location>
</feature>
<evidence type="ECO:0000256" key="3">
    <source>
        <dbReference type="ARBA" id="ARBA00023054"/>
    </source>
</evidence>
<keyword evidence="9" id="KW-1185">Reference proteome</keyword>